<evidence type="ECO:0000313" key="2">
    <source>
        <dbReference type="EMBL" id="KAL0085135.1"/>
    </source>
</evidence>
<feature type="region of interest" description="Disordered" evidence="1">
    <location>
        <begin position="471"/>
        <end position="506"/>
    </location>
</feature>
<feature type="compositionally biased region" description="Low complexity" evidence="1">
    <location>
        <begin position="567"/>
        <end position="581"/>
    </location>
</feature>
<accession>A0ABR3B1A4</accession>
<evidence type="ECO:0000256" key="1">
    <source>
        <dbReference type="SAM" id="MobiDB-lite"/>
    </source>
</evidence>
<feature type="compositionally biased region" description="Pro residues" evidence="1">
    <location>
        <begin position="414"/>
        <end position="426"/>
    </location>
</feature>
<dbReference type="Proteomes" id="UP001448207">
    <property type="component" value="Unassembled WGS sequence"/>
</dbReference>
<feature type="region of interest" description="Disordered" evidence="1">
    <location>
        <begin position="399"/>
        <end position="439"/>
    </location>
</feature>
<reference evidence="2 3" key="1">
    <citation type="submission" date="2024-04" db="EMBL/GenBank/DDBJ databases">
        <title>Symmetric and asymmetric DNA N6-adenine methylation regulates different biological responses in Mucorales.</title>
        <authorList>
            <consortium name="Lawrence Berkeley National Laboratory"/>
            <person name="Lax C."/>
            <person name="Mondo S.J."/>
            <person name="Osorio-Concepcion M."/>
            <person name="Muszewska A."/>
            <person name="Corrochano-Luque M."/>
            <person name="Gutierrez G."/>
            <person name="Riley R."/>
            <person name="Lipzen A."/>
            <person name="Guo J."/>
            <person name="Hundley H."/>
            <person name="Amirebrahimi M."/>
            <person name="Ng V."/>
            <person name="Lorenzo-Gutierrez D."/>
            <person name="Binder U."/>
            <person name="Yang J."/>
            <person name="Song Y."/>
            <person name="Canovas D."/>
            <person name="Navarro E."/>
            <person name="Freitag M."/>
            <person name="Gabaldon T."/>
            <person name="Grigoriev I.V."/>
            <person name="Corrochano L.M."/>
            <person name="Nicolas F.E."/>
            <person name="Garre V."/>
        </authorList>
    </citation>
    <scope>NUCLEOTIDE SEQUENCE [LARGE SCALE GENOMIC DNA]</scope>
    <source>
        <strain evidence="2 3">L51</strain>
    </source>
</reference>
<evidence type="ECO:0000313" key="3">
    <source>
        <dbReference type="Proteomes" id="UP001448207"/>
    </source>
</evidence>
<protein>
    <submittedName>
        <fullName evidence="2">Uncharacterized protein</fullName>
    </submittedName>
</protein>
<proteinExistence type="predicted"/>
<feature type="compositionally biased region" description="Low complexity" evidence="1">
    <location>
        <begin position="163"/>
        <end position="181"/>
    </location>
</feature>
<comment type="caution">
    <text evidence="2">The sequence shown here is derived from an EMBL/GenBank/DDBJ whole genome shotgun (WGS) entry which is preliminary data.</text>
</comment>
<feature type="compositionally biased region" description="Basic and acidic residues" evidence="1">
    <location>
        <begin position="321"/>
        <end position="335"/>
    </location>
</feature>
<feature type="compositionally biased region" description="Low complexity" evidence="1">
    <location>
        <begin position="472"/>
        <end position="506"/>
    </location>
</feature>
<gene>
    <name evidence="2" type="ORF">J3Q64DRAFT_1835549</name>
</gene>
<keyword evidence="3" id="KW-1185">Reference proteome</keyword>
<name>A0ABR3B1A4_PHYBL</name>
<feature type="compositionally biased region" description="Low complexity" evidence="1">
    <location>
        <begin position="427"/>
        <end position="439"/>
    </location>
</feature>
<feature type="region of interest" description="Disordered" evidence="1">
    <location>
        <begin position="161"/>
        <end position="199"/>
    </location>
</feature>
<feature type="region of interest" description="Disordered" evidence="1">
    <location>
        <begin position="238"/>
        <end position="273"/>
    </location>
</feature>
<dbReference type="EMBL" id="JBCLYO010000011">
    <property type="protein sequence ID" value="KAL0085135.1"/>
    <property type="molecule type" value="Genomic_DNA"/>
</dbReference>
<feature type="compositionally biased region" description="Basic and acidic residues" evidence="1">
    <location>
        <begin position="238"/>
        <end position="258"/>
    </location>
</feature>
<feature type="compositionally biased region" description="Low complexity" evidence="1">
    <location>
        <begin position="404"/>
        <end position="413"/>
    </location>
</feature>
<sequence>MLQGIDDPPLFTHDTRQILSDQLDPRIELEYNKLVDTWTQQLLTEGPQIDTSVTDAQSIRFSCMRLMHRYLDQQWIDSQQMLQCAQAWNSYPSLSPVEAVHTMNILSLRTMQRSIDARREFLHALGDGVTDHRSIFDLSLPLSSNSLPTTSATAATIIETPFSSSSSSSNSGGNNNSTTIPIPIPAPAPGTPESRDSFALSEEEVHAPLLRTQKLSYPQLPEPLLVFHPPSPLPRYRRDSVWTHPHGDPIQAEEKTEVEPFSPRESNEATSEPIYQRLSTWKKLVGNQQIITGLDPEDQDPWQSLCGPGFLSSLSSSSLFPKDDHKNRQDFHDPQDLQDLQDPQDPQDPQEPPLIILTETETDFEDVTFGAANTSPQPLKSALRAHHIIHDPLTLFPNPGPGLCSSQSHCPSSSPTPPSPPSPPSQPHQQPTPNLSSPILRSESSISAFRPISKNLAPRCKVPTCSVRDSRSSVSIRSYANSNTNPNGDSNNNPSVGAGTSASTSASASASASTGYNASSSASSSVNCSAADGLCTDSAAWKINQKKPTITKSSSVPTTVGRSTTYSSKASPPLPTTSTSTKIAKERNFVMRSIVSKKASLGKLFAGKKAPAN</sequence>
<feature type="compositionally biased region" description="Polar residues" evidence="1">
    <location>
        <begin position="546"/>
        <end position="566"/>
    </location>
</feature>
<feature type="region of interest" description="Disordered" evidence="1">
    <location>
        <begin position="546"/>
        <end position="583"/>
    </location>
</feature>
<feature type="region of interest" description="Disordered" evidence="1">
    <location>
        <begin position="316"/>
        <end position="352"/>
    </location>
</feature>
<organism evidence="2 3">
    <name type="scientific">Phycomyces blakesleeanus</name>
    <dbReference type="NCBI Taxonomy" id="4837"/>
    <lineage>
        <taxon>Eukaryota</taxon>
        <taxon>Fungi</taxon>
        <taxon>Fungi incertae sedis</taxon>
        <taxon>Mucoromycota</taxon>
        <taxon>Mucoromycotina</taxon>
        <taxon>Mucoromycetes</taxon>
        <taxon>Mucorales</taxon>
        <taxon>Phycomycetaceae</taxon>
        <taxon>Phycomyces</taxon>
    </lineage>
</organism>